<evidence type="ECO:0000256" key="8">
    <source>
        <dbReference type="ARBA" id="ARBA00022723"/>
    </source>
</evidence>
<evidence type="ECO:0000256" key="7">
    <source>
        <dbReference type="ARBA" id="ARBA00022677"/>
    </source>
</evidence>
<evidence type="ECO:0000256" key="19">
    <source>
        <dbReference type="ARBA" id="ARBA00051187"/>
    </source>
</evidence>
<keyword evidence="5" id="KW-0964">Secreted</keyword>
<dbReference type="InterPro" id="IPR008139">
    <property type="entry name" value="SaposinB_dom"/>
</dbReference>
<sequence length="645" mass="73411">MDTLLIKFGSYCTLVLLLILCTLQGDGKPMQHAAEFKTLQEMGTANHLDNPRIQQRNIHKMRQQHGIEQEHKVADKRAPGSILKKLHMPGIISFFLKHLEEYVFGGTDLKCDACKVGVSVVQVMFATNKSETEIVSVLIELCIKFKIETEKVCRSVIPEFKNEVLTVIDKVALSPKEICGLVLGGSCATPFDPLANWTVPLPDTPKPPVVQPRDPQPGAPKLQVLQLSDIHFDPQYMHKGNADCDEPLCCRKNSVGKKFRPAGFWGDYNNCDTPLWTLENMFKHLTNQKFDYILWTGDLPPHDVWNQSRADQVSKLDIIQRLFLKYFPDTPVFPALGNHESSPVNSFPPPFITGNNSIHWLYGELAKTWSAWLPPDTMANINKGGYFTLLIKKGLRLVSMNMNYCNTGNLWLYLNMTDPAGELEWLVQVLQAAEDNKEKVHIIGHIPPGTESCLKAWSWNYYRIINRYESTVVAQFFGHTHKDSFELFYDLEDKTRVTNMAYVSPSVTTYSFINPGYRVYEIDGEYENTSWTVLDHSTYILNLTESNLSNKTHWDLEYSAKAAYGLSNLLPPSWNKFVSRMTTNDTLFQVYYRYYYKSAPGHPPCTGNCKAAMLCDLKTGRSYDQTFCHAEEILAKSVHKEVPLC</sequence>
<protein>
    <recommendedName>
        <fullName evidence="25 26">Sphingomyelin phosphodiesterase</fullName>
    </recommendedName>
</protein>
<dbReference type="AlphaFoldDB" id="A0A1S3IBV7"/>
<dbReference type="PANTHER" id="PTHR10340:SF34">
    <property type="entry name" value="SPHINGOMYELIN PHOSPHODIESTERASE"/>
    <property type="match status" value="1"/>
</dbReference>
<comment type="cofactor">
    <cofactor evidence="27">
        <name>Zn(2+)</name>
        <dbReference type="ChEBI" id="CHEBI:29105"/>
    </cofactor>
    <text evidence="27">Binds 2 Zn(2+) ions per subunit.</text>
</comment>
<dbReference type="KEGG" id="lak:106162855"/>
<feature type="binding site" evidence="27">
    <location>
        <position position="338"/>
    </location>
    <ligand>
        <name>Zn(2+)</name>
        <dbReference type="ChEBI" id="CHEBI:29105"/>
        <label>2</label>
    </ligand>
</feature>
<dbReference type="GO" id="GO:0016798">
    <property type="term" value="F:hydrolase activity, acting on glycosyl bonds"/>
    <property type="evidence" value="ECO:0007669"/>
    <property type="project" value="UniProtKB-KW"/>
</dbReference>
<keyword evidence="8 27" id="KW-0479">Metal-binding</keyword>
<keyword evidence="14" id="KW-0325">Glycoprotein</keyword>
<reference evidence="32" key="1">
    <citation type="submission" date="2025-08" db="UniProtKB">
        <authorList>
            <consortium name="RefSeq"/>
        </authorList>
    </citation>
    <scope>IDENTIFICATION</scope>
    <source>
        <tissue evidence="32">Gonads</tissue>
    </source>
</reference>
<dbReference type="STRING" id="7574.A0A1S3IBV7"/>
<accession>A0A1S3IBV7</accession>
<dbReference type="InterPro" id="IPR029052">
    <property type="entry name" value="Metallo-depent_PP-like"/>
</dbReference>
<feature type="disulfide bond" evidence="28">
    <location>
        <begin position="405"/>
        <end position="453"/>
    </location>
</feature>
<evidence type="ECO:0000256" key="18">
    <source>
        <dbReference type="ARBA" id="ARBA00048421"/>
    </source>
</evidence>
<comment type="catalytic activity">
    <reaction evidence="18">
        <text>a 1,2-diacyl-sn-glycero-3-phosphocholine + H2O = phosphocholine + a 1,2-diacyl-sn-glycerol + H(+)</text>
        <dbReference type="Rhea" id="RHEA:10604"/>
        <dbReference type="ChEBI" id="CHEBI:15377"/>
        <dbReference type="ChEBI" id="CHEBI:15378"/>
        <dbReference type="ChEBI" id="CHEBI:17815"/>
        <dbReference type="ChEBI" id="CHEBI:57643"/>
        <dbReference type="ChEBI" id="CHEBI:295975"/>
        <dbReference type="EC" id="3.1.4.3"/>
    </reaction>
    <physiologicalReaction direction="left-to-right" evidence="18">
        <dbReference type="Rhea" id="RHEA:10605"/>
    </physiologicalReaction>
</comment>
<feature type="binding site" evidence="27">
    <location>
        <position position="445"/>
    </location>
    <ligand>
        <name>Zn(2+)</name>
        <dbReference type="ChEBI" id="CHEBI:29105"/>
        <label>2</label>
    </ligand>
</feature>
<dbReference type="GO" id="GO:0005615">
    <property type="term" value="C:extracellular space"/>
    <property type="evidence" value="ECO:0007669"/>
    <property type="project" value="TreeGrafter"/>
</dbReference>
<dbReference type="InterPro" id="IPR004843">
    <property type="entry name" value="Calcineurin-like_PHP"/>
</dbReference>
<keyword evidence="12" id="KW-0443">Lipid metabolism</keyword>
<evidence type="ECO:0000256" key="9">
    <source>
        <dbReference type="ARBA" id="ARBA00022729"/>
    </source>
</evidence>
<feature type="binding site" evidence="27">
    <location>
        <position position="298"/>
    </location>
    <ligand>
        <name>Zn(2+)</name>
        <dbReference type="ChEBI" id="CHEBI:29105"/>
        <label>2</label>
    </ligand>
</feature>
<evidence type="ECO:0000313" key="31">
    <source>
        <dbReference type="Proteomes" id="UP000085678"/>
    </source>
</evidence>
<comment type="function">
    <text evidence="22">This form is generated following cleavage by CASP7 in the extracellular milieu in response to bacterial infection. It shows increased ability to convert sphingomyelin to ceramide and promotes plasma membrane repair. Plasma membrane repair by ceramide counteracts the action of gasdermin-D (GSDMD) perforin (PRF1) pores that are formed in response to bacterial infection.</text>
</comment>
<organism evidence="31 32">
    <name type="scientific">Lingula anatina</name>
    <name type="common">Brachiopod</name>
    <name type="synonym">Lingula unguis</name>
    <dbReference type="NCBI Taxonomy" id="7574"/>
    <lineage>
        <taxon>Eukaryota</taxon>
        <taxon>Metazoa</taxon>
        <taxon>Spiralia</taxon>
        <taxon>Lophotrochozoa</taxon>
        <taxon>Brachiopoda</taxon>
        <taxon>Linguliformea</taxon>
        <taxon>Lingulata</taxon>
        <taxon>Lingulida</taxon>
        <taxon>Linguloidea</taxon>
        <taxon>Lingulidae</taxon>
        <taxon>Lingula</taxon>
    </lineage>
</organism>
<dbReference type="GO" id="GO:0061750">
    <property type="term" value="F:acid sphingomyelin phosphodiesterase activity"/>
    <property type="evidence" value="ECO:0007669"/>
    <property type="project" value="TreeGrafter"/>
</dbReference>
<comment type="catalytic activity">
    <reaction evidence="20">
        <text>1,2-dihexadecanoyl-sn-glycero-3-phosphocholine + H2O = 1,2-dihexadecanoyl-sn-glycerol + phosphocholine + H(+)</text>
        <dbReference type="Rhea" id="RHEA:45304"/>
        <dbReference type="ChEBI" id="CHEBI:15377"/>
        <dbReference type="ChEBI" id="CHEBI:15378"/>
        <dbReference type="ChEBI" id="CHEBI:72999"/>
        <dbReference type="ChEBI" id="CHEBI:82929"/>
        <dbReference type="ChEBI" id="CHEBI:295975"/>
    </reaction>
    <physiologicalReaction direction="left-to-right" evidence="20">
        <dbReference type="Rhea" id="RHEA:45305"/>
    </physiologicalReaction>
</comment>
<dbReference type="OrthoDB" id="282973at2759"/>
<dbReference type="GO" id="GO:0016020">
    <property type="term" value="C:membrane"/>
    <property type="evidence" value="ECO:0007669"/>
    <property type="project" value="GOC"/>
</dbReference>
<evidence type="ECO:0000256" key="14">
    <source>
        <dbReference type="ARBA" id="ARBA00023180"/>
    </source>
</evidence>
<evidence type="ECO:0000256" key="11">
    <source>
        <dbReference type="ARBA" id="ARBA00022833"/>
    </source>
</evidence>
<evidence type="ECO:0000256" key="29">
    <source>
        <dbReference type="SAM" id="SignalP"/>
    </source>
</evidence>
<dbReference type="Gene3D" id="1.10.225.10">
    <property type="entry name" value="Saposin-like"/>
    <property type="match status" value="1"/>
</dbReference>
<dbReference type="InterPro" id="IPR011001">
    <property type="entry name" value="Saposin-like"/>
</dbReference>
<feature type="binding site" evidence="27">
    <location>
        <position position="298"/>
    </location>
    <ligand>
        <name>Zn(2+)</name>
        <dbReference type="ChEBI" id="CHEBI:29105"/>
        <label>1</label>
    </ligand>
</feature>
<comment type="function">
    <text evidence="21">Converts sphingomyelin to ceramide. Exists as two enzymatic forms that arise from alternative trafficking of a single protein precursor, one that is targeted to the endolysosomal compartment, whereas the other is released extracellularly. However, in response to various forms of stress, lysosomal exocytosis may represent a major source of the secretory form.</text>
</comment>
<comment type="function">
    <text evidence="23">In the lysosomes, converts sphingomyelin to ceramide. Plays an important role in the export of cholesterol from the intraendolysosomal membranes. Also has phospholipase C activities toward 1,2-diacylglycerolphosphocholine and 1,2-diacylglycerolphosphoglycerol. Modulates stress-induced apoptosis through the production of ceramide.</text>
</comment>
<keyword evidence="9 29" id="KW-0732">Signal</keyword>
<feature type="binding site" evidence="27">
    <location>
        <position position="479"/>
    </location>
    <ligand>
        <name>Zn(2+)</name>
        <dbReference type="ChEBI" id="CHEBI:29105"/>
        <label>2</label>
    </ligand>
</feature>
<feature type="binding site" evidence="27">
    <location>
        <position position="229"/>
    </location>
    <ligand>
        <name>Zn(2+)</name>
        <dbReference type="ChEBI" id="CHEBI:29105"/>
        <label>1</label>
    </ligand>
</feature>
<feature type="disulfide bond" evidence="28">
    <location>
        <begin position="114"/>
        <end position="179"/>
    </location>
</feature>
<dbReference type="Proteomes" id="UP000085678">
    <property type="component" value="Unplaced"/>
</dbReference>
<dbReference type="PANTHER" id="PTHR10340">
    <property type="entry name" value="SPHINGOMYELIN PHOSPHODIESTERASE"/>
    <property type="match status" value="1"/>
</dbReference>
<comment type="similarity">
    <text evidence="4 26">Belongs to the acid sphingomyelinase family.</text>
</comment>
<keyword evidence="11 27" id="KW-0862">Zinc</keyword>
<dbReference type="Gene3D" id="3.60.21.10">
    <property type="match status" value="1"/>
</dbReference>
<dbReference type="RefSeq" id="XP_013395740.1">
    <property type="nucleotide sequence ID" value="XM_013540286.2"/>
</dbReference>
<feature type="disulfide bond" evidence="28">
    <location>
        <begin position="142"/>
        <end position="153"/>
    </location>
</feature>
<evidence type="ECO:0000256" key="10">
    <source>
        <dbReference type="ARBA" id="ARBA00022801"/>
    </source>
</evidence>
<evidence type="ECO:0000256" key="27">
    <source>
        <dbReference type="PIRSR" id="PIRSR000948-1"/>
    </source>
</evidence>
<evidence type="ECO:0000256" key="20">
    <source>
        <dbReference type="ARBA" id="ARBA00052601"/>
    </source>
</evidence>
<feature type="binding site" evidence="27">
    <location>
        <position position="481"/>
    </location>
    <ligand>
        <name>Zn(2+)</name>
        <dbReference type="ChEBI" id="CHEBI:29105"/>
        <label>1</label>
    </ligand>
</feature>
<evidence type="ECO:0000256" key="2">
    <source>
        <dbReference type="ARBA" id="ARBA00004371"/>
    </source>
</evidence>
<dbReference type="GO" id="GO:0046513">
    <property type="term" value="P:ceramide biosynthetic process"/>
    <property type="evidence" value="ECO:0007669"/>
    <property type="project" value="TreeGrafter"/>
</dbReference>
<keyword evidence="31" id="KW-1185">Reference proteome</keyword>
<evidence type="ECO:0000256" key="3">
    <source>
        <dbReference type="ARBA" id="ARBA00004502"/>
    </source>
</evidence>
<dbReference type="FunFam" id="3.60.21.10:FF:000045">
    <property type="entry name" value="Sphingomyelin phosphodiesterase"/>
    <property type="match status" value="1"/>
</dbReference>
<evidence type="ECO:0000256" key="24">
    <source>
        <dbReference type="ARBA" id="ARBA00062722"/>
    </source>
</evidence>
<dbReference type="CDD" id="cd00842">
    <property type="entry name" value="MPP_ASMase"/>
    <property type="match status" value="1"/>
</dbReference>
<evidence type="ECO:0000256" key="15">
    <source>
        <dbReference type="ARBA" id="ARBA00023228"/>
    </source>
</evidence>
<feature type="disulfide bond" evidence="28">
    <location>
        <begin position="605"/>
        <end position="609"/>
    </location>
</feature>
<evidence type="ECO:0000256" key="16">
    <source>
        <dbReference type="ARBA" id="ARBA00023295"/>
    </source>
</evidence>
<comment type="catalytic activity">
    <reaction evidence="17">
        <text>a sphingomyelin + H2O = phosphocholine + an N-acylsphing-4-enine + H(+)</text>
        <dbReference type="Rhea" id="RHEA:19253"/>
        <dbReference type="ChEBI" id="CHEBI:15377"/>
        <dbReference type="ChEBI" id="CHEBI:15378"/>
        <dbReference type="ChEBI" id="CHEBI:17636"/>
        <dbReference type="ChEBI" id="CHEBI:52639"/>
        <dbReference type="ChEBI" id="CHEBI:295975"/>
        <dbReference type="EC" id="3.1.4.12"/>
    </reaction>
    <physiologicalReaction direction="left-to-right" evidence="17">
        <dbReference type="Rhea" id="RHEA:19254"/>
    </physiologicalReaction>
</comment>
<dbReference type="GO" id="GO:0006685">
    <property type="term" value="P:sphingomyelin catabolic process"/>
    <property type="evidence" value="ECO:0007669"/>
    <property type="project" value="UniProtKB-UniRule"/>
</dbReference>
<dbReference type="GO" id="GO:0005764">
    <property type="term" value="C:lysosome"/>
    <property type="evidence" value="ECO:0007669"/>
    <property type="project" value="UniProtKB-SubCell"/>
</dbReference>
<evidence type="ECO:0000256" key="6">
    <source>
        <dbReference type="ARBA" id="ARBA00022553"/>
    </source>
</evidence>
<comment type="subcellular location">
    <subcellularLocation>
        <location evidence="3">Lipid droplet</location>
    </subcellularLocation>
    <subcellularLocation>
        <location evidence="2">Lysosome</location>
    </subcellularLocation>
    <subcellularLocation>
        <location evidence="1">Secreted</location>
        <location evidence="1">Extracellular space</location>
    </subcellularLocation>
</comment>
<dbReference type="FunCoup" id="A0A1S3IBV7">
    <property type="interactions" value="298"/>
</dbReference>
<dbReference type="GeneID" id="106162855"/>
<feature type="binding site" evidence="27">
    <location>
        <position position="231"/>
    </location>
    <ligand>
        <name>Zn(2+)</name>
        <dbReference type="ChEBI" id="CHEBI:29105"/>
        <label>1</label>
    </ligand>
</feature>
<dbReference type="InterPro" id="IPR041805">
    <property type="entry name" value="ASMase/PPN1_MPP"/>
</dbReference>
<evidence type="ECO:0000259" key="30">
    <source>
        <dbReference type="PROSITE" id="PS50015"/>
    </source>
</evidence>
<evidence type="ECO:0000256" key="17">
    <source>
        <dbReference type="ARBA" id="ARBA00047268"/>
    </source>
</evidence>
<comment type="subunit">
    <text evidence="24">Monomer. Interacts with SORT1; the interaction is required for SMPD1 targeting to lysosomes.</text>
</comment>
<dbReference type="Pfam" id="PF00149">
    <property type="entry name" value="Metallophos"/>
    <property type="match status" value="1"/>
</dbReference>
<name>A0A1S3IBV7_LINAN</name>
<evidence type="ECO:0000256" key="5">
    <source>
        <dbReference type="ARBA" id="ARBA00022525"/>
    </source>
</evidence>
<dbReference type="GO" id="GO:0005811">
    <property type="term" value="C:lipid droplet"/>
    <property type="evidence" value="ECO:0007669"/>
    <property type="project" value="UniProtKB-SubCell"/>
</dbReference>
<dbReference type="PROSITE" id="PS50015">
    <property type="entry name" value="SAP_B"/>
    <property type="match status" value="1"/>
</dbReference>
<proteinExistence type="inferred from homology"/>
<feature type="domain" description="Saposin B-type" evidence="30">
    <location>
        <begin position="107"/>
        <end position="191"/>
    </location>
</feature>
<dbReference type="Pfam" id="PF19272">
    <property type="entry name" value="ASMase_C"/>
    <property type="match status" value="1"/>
</dbReference>
<feature type="signal peptide" evidence="29">
    <location>
        <begin position="1"/>
        <end position="27"/>
    </location>
</feature>
<comment type="catalytic activity">
    <reaction evidence="19">
        <text>N-(octadecanoyl)-sphing-4-enine-1-phosphocholine + H2O = N-octadecanoylsphing-4-enine + phosphocholine + H(+)</text>
        <dbReference type="Rhea" id="RHEA:54284"/>
        <dbReference type="ChEBI" id="CHEBI:15377"/>
        <dbReference type="ChEBI" id="CHEBI:15378"/>
        <dbReference type="ChEBI" id="CHEBI:72961"/>
        <dbReference type="ChEBI" id="CHEBI:83358"/>
        <dbReference type="ChEBI" id="CHEBI:295975"/>
    </reaction>
    <physiologicalReaction direction="left-to-right" evidence="19">
        <dbReference type="Rhea" id="RHEA:54285"/>
    </physiologicalReaction>
</comment>
<gene>
    <name evidence="32" type="primary">LOC106162855</name>
</gene>
<evidence type="ECO:0000256" key="21">
    <source>
        <dbReference type="ARBA" id="ARBA00053461"/>
    </source>
</evidence>
<evidence type="ECO:0000256" key="1">
    <source>
        <dbReference type="ARBA" id="ARBA00004239"/>
    </source>
</evidence>
<evidence type="ECO:0000256" key="23">
    <source>
        <dbReference type="ARBA" id="ARBA00058748"/>
    </source>
</evidence>
<dbReference type="InParanoid" id="A0A1S3IBV7"/>
<dbReference type="OMA" id="HNVTVAM"/>
<keyword evidence="6" id="KW-0597">Phosphoprotein</keyword>
<evidence type="ECO:0000256" key="4">
    <source>
        <dbReference type="ARBA" id="ARBA00008234"/>
    </source>
</evidence>
<feature type="chain" id="PRO_5010168132" description="Sphingomyelin phosphodiesterase" evidence="29">
    <location>
        <begin position="28"/>
        <end position="645"/>
    </location>
</feature>
<keyword evidence="15" id="KW-0458">Lysosome</keyword>
<feature type="disulfide bond" evidence="28">
    <location>
        <begin position="244"/>
        <end position="249"/>
    </location>
</feature>
<keyword evidence="10 26" id="KW-0378">Hydrolase</keyword>
<keyword evidence="16 26" id="KW-0326">Glycosidase</keyword>
<evidence type="ECO:0000313" key="32">
    <source>
        <dbReference type="RefSeq" id="XP_013395740.1"/>
    </source>
</evidence>
<dbReference type="SUPFAM" id="SSF56300">
    <property type="entry name" value="Metallo-dependent phosphatases"/>
    <property type="match status" value="1"/>
</dbReference>
<evidence type="ECO:0000256" key="28">
    <source>
        <dbReference type="PIRSR" id="PIRSR000948-2"/>
    </source>
</evidence>
<dbReference type="PIRSF" id="PIRSF000948">
    <property type="entry name" value="Sphingomy_PDE"/>
    <property type="match status" value="1"/>
</dbReference>
<keyword evidence="13 28" id="KW-1015">Disulfide bond</keyword>
<dbReference type="InterPro" id="IPR011160">
    <property type="entry name" value="Sphingomy_PDE"/>
</dbReference>
<feature type="disulfide bond" evidence="28">
    <location>
        <begin position="111"/>
        <end position="187"/>
    </location>
</feature>
<dbReference type="SUPFAM" id="SSF47862">
    <property type="entry name" value="Saposin"/>
    <property type="match status" value="1"/>
</dbReference>
<evidence type="ECO:0000256" key="26">
    <source>
        <dbReference type="PIRNR" id="PIRNR000948"/>
    </source>
</evidence>
<keyword evidence="7" id="KW-0551">Lipid droplet</keyword>
<feature type="disulfide bond" evidence="28">
    <location>
        <begin position="250"/>
        <end position="271"/>
    </location>
</feature>
<evidence type="ECO:0000256" key="12">
    <source>
        <dbReference type="ARBA" id="ARBA00023098"/>
    </source>
</evidence>
<evidence type="ECO:0000256" key="22">
    <source>
        <dbReference type="ARBA" id="ARBA00057858"/>
    </source>
</evidence>
<evidence type="ECO:0000256" key="25">
    <source>
        <dbReference type="ARBA" id="ARBA00069549"/>
    </source>
</evidence>
<dbReference type="InterPro" id="IPR045473">
    <property type="entry name" value="ASM_C"/>
</dbReference>
<dbReference type="SMART" id="SM00741">
    <property type="entry name" value="SapB"/>
    <property type="match status" value="1"/>
</dbReference>
<evidence type="ECO:0000256" key="13">
    <source>
        <dbReference type="ARBA" id="ARBA00023157"/>
    </source>
</evidence>
<dbReference type="GO" id="GO:0046872">
    <property type="term" value="F:metal ion binding"/>
    <property type="evidence" value="ECO:0007669"/>
    <property type="project" value="UniProtKB-KW"/>
</dbReference>
<dbReference type="GO" id="GO:0034480">
    <property type="term" value="F:phosphatidylcholine phospholipase C activity"/>
    <property type="evidence" value="ECO:0007669"/>
    <property type="project" value="UniProtKB-EC"/>
</dbReference>